<dbReference type="EMBL" id="CP021056">
    <property type="protein sequence ID" value="QXE26270.1"/>
    <property type="molecule type" value="Genomic_DNA"/>
</dbReference>
<dbReference type="KEGG" id="rsin:B6N60_05001"/>
<keyword evidence="2" id="KW-1185">Reference proteome</keyword>
<dbReference type="Proteomes" id="UP000683511">
    <property type="component" value="Chromosome"/>
</dbReference>
<reference evidence="1" key="1">
    <citation type="submission" date="2017-04" db="EMBL/GenBank/DDBJ databases">
        <title>Genome deletions in a multicellular cyanobacterial endosymbiont for morphological adaptation in marine diatoms.</title>
        <authorList>
            <person name="Wang Y."/>
            <person name="Gao H."/>
            <person name="Li R."/>
            <person name="Xu X."/>
        </authorList>
    </citation>
    <scope>NUCLEOTIDE SEQUENCE</scope>
    <source>
        <strain evidence="1">FACHB 800</strain>
    </source>
</reference>
<gene>
    <name evidence="1" type="ORF">B6N60_05001</name>
</gene>
<evidence type="ECO:0000313" key="2">
    <source>
        <dbReference type="Proteomes" id="UP000683511"/>
    </source>
</evidence>
<dbReference type="AlphaFoldDB" id="A0A975TD51"/>
<protein>
    <submittedName>
        <fullName evidence="1">Uncharacterized protein</fullName>
    </submittedName>
</protein>
<proteinExistence type="predicted"/>
<accession>A0A975TD51</accession>
<organism evidence="1 2">
    <name type="scientific">Richelia sinica FACHB-800</name>
    <dbReference type="NCBI Taxonomy" id="1357546"/>
    <lineage>
        <taxon>Bacteria</taxon>
        <taxon>Bacillati</taxon>
        <taxon>Cyanobacteriota</taxon>
        <taxon>Cyanophyceae</taxon>
        <taxon>Nostocales</taxon>
        <taxon>Nostocaceae</taxon>
        <taxon>Richelia</taxon>
    </lineage>
</organism>
<name>A0A975TD51_9NOST</name>
<sequence>MELREFDILFSISGGYLITENVDNSKRLAGALYQQFLQAKCLI</sequence>
<evidence type="ECO:0000313" key="1">
    <source>
        <dbReference type="EMBL" id="QXE26270.1"/>
    </source>
</evidence>